<reference evidence="1 2" key="1">
    <citation type="journal article" date="2019" name="Nat. Ecol. Evol.">
        <title>Megaphylogeny resolves global patterns of mushroom evolution.</title>
        <authorList>
            <person name="Varga T."/>
            <person name="Krizsan K."/>
            <person name="Foldi C."/>
            <person name="Dima B."/>
            <person name="Sanchez-Garcia M."/>
            <person name="Sanchez-Ramirez S."/>
            <person name="Szollosi G.J."/>
            <person name="Szarkandi J.G."/>
            <person name="Papp V."/>
            <person name="Albert L."/>
            <person name="Andreopoulos W."/>
            <person name="Angelini C."/>
            <person name="Antonin V."/>
            <person name="Barry K.W."/>
            <person name="Bougher N.L."/>
            <person name="Buchanan P."/>
            <person name="Buyck B."/>
            <person name="Bense V."/>
            <person name="Catcheside P."/>
            <person name="Chovatia M."/>
            <person name="Cooper J."/>
            <person name="Damon W."/>
            <person name="Desjardin D."/>
            <person name="Finy P."/>
            <person name="Geml J."/>
            <person name="Haridas S."/>
            <person name="Hughes K."/>
            <person name="Justo A."/>
            <person name="Karasinski D."/>
            <person name="Kautmanova I."/>
            <person name="Kiss B."/>
            <person name="Kocsube S."/>
            <person name="Kotiranta H."/>
            <person name="LaButti K.M."/>
            <person name="Lechner B.E."/>
            <person name="Liimatainen K."/>
            <person name="Lipzen A."/>
            <person name="Lukacs Z."/>
            <person name="Mihaltcheva S."/>
            <person name="Morgado L.N."/>
            <person name="Niskanen T."/>
            <person name="Noordeloos M.E."/>
            <person name="Ohm R.A."/>
            <person name="Ortiz-Santana B."/>
            <person name="Ovrebo C."/>
            <person name="Racz N."/>
            <person name="Riley R."/>
            <person name="Savchenko A."/>
            <person name="Shiryaev A."/>
            <person name="Soop K."/>
            <person name="Spirin V."/>
            <person name="Szebenyi C."/>
            <person name="Tomsovsky M."/>
            <person name="Tulloss R.E."/>
            <person name="Uehling J."/>
            <person name="Grigoriev I.V."/>
            <person name="Vagvolgyi C."/>
            <person name="Papp T."/>
            <person name="Martin F.M."/>
            <person name="Miettinen O."/>
            <person name="Hibbett D.S."/>
            <person name="Nagy L.G."/>
        </authorList>
    </citation>
    <scope>NUCLEOTIDE SEQUENCE [LARGE SCALE GENOMIC DNA]</scope>
    <source>
        <strain evidence="1 2">NL-1719</strain>
    </source>
</reference>
<organism evidence="1 2">
    <name type="scientific">Pluteus cervinus</name>
    <dbReference type="NCBI Taxonomy" id="181527"/>
    <lineage>
        <taxon>Eukaryota</taxon>
        <taxon>Fungi</taxon>
        <taxon>Dikarya</taxon>
        <taxon>Basidiomycota</taxon>
        <taxon>Agaricomycotina</taxon>
        <taxon>Agaricomycetes</taxon>
        <taxon>Agaricomycetidae</taxon>
        <taxon>Agaricales</taxon>
        <taxon>Pluteineae</taxon>
        <taxon>Pluteaceae</taxon>
        <taxon>Pluteus</taxon>
    </lineage>
</organism>
<evidence type="ECO:0000313" key="2">
    <source>
        <dbReference type="Proteomes" id="UP000308600"/>
    </source>
</evidence>
<dbReference type="Proteomes" id="UP000308600">
    <property type="component" value="Unassembled WGS sequence"/>
</dbReference>
<protein>
    <submittedName>
        <fullName evidence="1">Uncharacterized protein</fullName>
    </submittedName>
</protein>
<name>A0ACD3A024_9AGAR</name>
<dbReference type="EMBL" id="ML209066">
    <property type="protein sequence ID" value="TFK59148.1"/>
    <property type="molecule type" value="Genomic_DNA"/>
</dbReference>
<sequence length="77" mass="8994">MPVYYGVAFLVVICPQFTSPYHTRFTTAFWYVISDFFSPSSLHPHHNGIRTVTYPDEDNSATLFNANHHHYHDVSQY</sequence>
<gene>
    <name evidence="1" type="ORF">BDN72DRAFT_906114</name>
</gene>
<accession>A0ACD3A024</accession>
<evidence type="ECO:0000313" key="1">
    <source>
        <dbReference type="EMBL" id="TFK59148.1"/>
    </source>
</evidence>
<proteinExistence type="predicted"/>
<keyword evidence="2" id="KW-1185">Reference proteome</keyword>